<dbReference type="OrthoDB" id="10681848at2759"/>
<dbReference type="EMBL" id="MU005610">
    <property type="protein sequence ID" value="KAF2678656.1"/>
    <property type="molecule type" value="Genomic_DNA"/>
</dbReference>
<feature type="compositionally biased region" description="Polar residues" evidence="1">
    <location>
        <begin position="187"/>
        <end position="198"/>
    </location>
</feature>
<feature type="region of interest" description="Disordered" evidence="1">
    <location>
        <begin position="356"/>
        <end position="441"/>
    </location>
</feature>
<feature type="region of interest" description="Disordered" evidence="1">
    <location>
        <begin position="182"/>
        <end position="201"/>
    </location>
</feature>
<name>A0A6G1IK93_9PLEO</name>
<evidence type="ECO:0000313" key="3">
    <source>
        <dbReference type="Proteomes" id="UP000799291"/>
    </source>
</evidence>
<feature type="compositionally biased region" description="Basic and acidic residues" evidence="1">
    <location>
        <begin position="420"/>
        <end position="429"/>
    </location>
</feature>
<proteinExistence type="predicted"/>
<protein>
    <submittedName>
        <fullName evidence="2">Uncharacterized protein</fullName>
    </submittedName>
</protein>
<sequence>MAQRVFEFVVWLVASEEGSRAPLNNKQRQSHLPPILHVAFPSAPHTTRTCHNSKMPPASGAMPEMADAVRLKAHYTKVITTRLGVSSLLEALLDDVPGPRVGAGGSISLTLASSLVCLALQLPDLASFQQRITRAYQRRVPNAKALGPRAGKKCWKSSLCKEDLLDEGDTVPESANQSLNREFAKTHSVQPSTSSDSPASIRKAWETGNKTWGLDNDTSEIANDTRSSKRVRRNSGDTDENRPREKTKAAVQRISDPQSHKDGVEQRTLNNSSREDADAGRSGGARHMSIPPPKDVHYKKHDPRRLRKEDLAKLTKSKMESFKYPLELPNRSGNNGEWEEIDDPKEMRKYTEVMAEKRKAREARKHIAVPSAPSTINPSPAASQARTKTPDKLPDSAGRKKGIAYPVPKKRTGYYASAERNNRKGDKWEGWTPEEGPAAES</sequence>
<feature type="compositionally biased region" description="Basic and acidic residues" evidence="1">
    <location>
        <begin position="234"/>
        <end position="248"/>
    </location>
</feature>
<reference evidence="2" key="1">
    <citation type="journal article" date="2020" name="Stud. Mycol.">
        <title>101 Dothideomycetes genomes: a test case for predicting lifestyles and emergence of pathogens.</title>
        <authorList>
            <person name="Haridas S."/>
            <person name="Albert R."/>
            <person name="Binder M."/>
            <person name="Bloem J."/>
            <person name="Labutti K."/>
            <person name="Salamov A."/>
            <person name="Andreopoulos B."/>
            <person name="Baker S."/>
            <person name="Barry K."/>
            <person name="Bills G."/>
            <person name="Bluhm B."/>
            <person name="Cannon C."/>
            <person name="Castanera R."/>
            <person name="Culley D."/>
            <person name="Daum C."/>
            <person name="Ezra D."/>
            <person name="Gonzalez J."/>
            <person name="Henrissat B."/>
            <person name="Kuo A."/>
            <person name="Liang C."/>
            <person name="Lipzen A."/>
            <person name="Lutzoni F."/>
            <person name="Magnuson J."/>
            <person name="Mondo S."/>
            <person name="Nolan M."/>
            <person name="Ohm R."/>
            <person name="Pangilinan J."/>
            <person name="Park H.-J."/>
            <person name="Ramirez L."/>
            <person name="Alfaro M."/>
            <person name="Sun H."/>
            <person name="Tritt A."/>
            <person name="Yoshinaga Y."/>
            <person name="Zwiers L.-H."/>
            <person name="Turgeon B."/>
            <person name="Goodwin S."/>
            <person name="Spatafora J."/>
            <person name="Crous P."/>
            <person name="Grigoriev I."/>
        </authorList>
    </citation>
    <scope>NUCLEOTIDE SEQUENCE</scope>
    <source>
        <strain evidence="2">CBS 122367</strain>
    </source>
</reference>
<feature type="compositionally biased region" description="Basic residues" evidence="1">
    <location>
        <begin position="297"/>
        <end position="306"/>
    </location>
</feature>
<feature type="compositionally biased region" description="Polar residues" evidence="1">
    <location>
        <begin position="372"/>
        <end position="387"/>
    </location>
</feature>
<dbReference type="AlphaFoldDB" id="A0A6G1IK93"/>
<keyword evidence="3" id="KW-1185">Reference proteome</keyword>
<accession>A0A6G1IK93</accession>
<feature type="region of interest" description="Disordered" evidence="1">
    <location>
        <begin position="207"/>
        <end position="314"/>
    </location>
</feature>
<gene>
    <name evidence="2" type="ORF">K458DRAFT_394708</name>
</gene>
<evidence type="ECO:0000313" key="2">
    <source>
        <dbReference type="EMBL" id="KAF2678656.1"/>
    </source>
</evidence>
<organism evidence="2 3">
    <name type="scientific">Lentithecium fluviatile CBS 122367</name>
    <dbReference type="NCBI Taxonomy" id="1168545"/>
    <lineage>
        <taxon>Eukaryota</taxon>
        <taxon>Fungi</taxon>
        <taxon>Dikarya</taxon>
        <taxon>Ascomycota</taxon>
        <taxon>Pezizomycotina</taxon>
        <taxon>Dothideomycetes</taxon>
        <taxon>Pleosporomycetidae</taxon>
        <taxon>Pleosporales</taxon>
        <taxon>Massarineae</taxon>
        <taxon>Lentitheciaceae</taxon>
        <taxon>Lentithecium</taxon>
    </lineage>
</organism>
<feature type="compositionally biased region" description="Basic and acidic residues" evidence="1">
    <location>
        <begin position="388"/>
        <end position="398"/>
    </location>
</feature>
<evidence type="ECO:0000256" key="1">
    <source>
        <dbReference type="SAM" id="MobiDB-lite"/>
    </source>
</evidence>
<dbReference type="Proteomes" id="UP000799291">
    <property type="component" value="Unassembled WGS sequence"/>
</dbReference>